<accession>A0A381W0D2</accession>
<evidence type="ECO:0000256" key="1">
    <source>
        <dbReference type="SAM" id="Phobius"/>
    </source>
</evidence>
<organism evidence="2">
    <name type="scientific">marine metagenome</name>
    <dbReference type="NCBI Taxonomy" id="408172"/>
    <lineage>
        <taxon>unclassified sequences</taxon>
        <taxon>metagenomes</taxon>
        <taxon>ecological metagenomes</taxon>
    </lineage>
</organism>
<keyword evidence="1" id="KW-0812">Transmembrane</keyword>
<proteinExistence type="predicted"/>
<feature type="non-terminal residue" evidence="2">
    <location>
        <position position="1"/>
    </location>
</feature>
<name>A0A381W0D2_9ZZZZ</name>
<gene>
    <name evidence="2" type="ORF">METZ01_LOCUS98834</name>
</gene>
<evidence type="ECO:0000313" key="2">
    <source>
        <dbReference type="EMBL" id="SVA45980.1"/>
    </source>
</evidence>
<keyword evidence="1" id="KW-0472">Membrane</keyword>
<protein>
    <submittedName>
        <fullName evidence="2">Uncharacterized protein</fullName>
    </submittedName>
</protein>
<dbReference type="EMBL" id="UINC01010326">
    <property type="protein sequence ID" value="SVA45980.1"/>
    <property type="molecule type" value="Genomic_DNA"/>
</dbReference>
<dbReference type="AlphaFoldDB" id="A0A381W0D2"/>
<sequence length="190" mass="20698">VAWVIIIGVLLVAIGPVLYVIPSKRDKQLAALRARARVSGLAVDISYIPNLNATGSDKVSAGGKKRDARIKCTTYTLVLPKQMQEAPGWHLARSETDNVLIAGWGRIGAVHRISISDSGYWNTVRTIVEALPGACIAVRATPYEVSWQGLERLDGQSIDQVVVEIKAGLEKIAKLHSQIDKERQLPPSRT</sequence>
<keyword evidence="1" id="KW-1133">Transmembrane helix</keyword>
<reference evidence="2" key="1">
    <citation type="submission" date="2018-05" db="EMBL/GenBank/DDBJ databases">
        <authorList>
            <person name="Lanie J.A."/>
            <person name="Ng W.-L."/>
            <person name="Kazmierczak K.M."/>
            <person name="Andrzejewski T.M."/>
            <person name="Davidsen T.M."/>
            <person name="Wayne K.J."/>
            <person name="Tettelin H."/>
            <person name="Glass J.I."/>
            <person name="Rusch D."/>
            <person name="Podicherti R."/>
            <person name="Tsui H.-C.T."/>
            <person name="Winkler M.E."/>
        </authorList>
    </citation>
    <scope>NUCLEOTIDE SEQUENCE</scope>
</reference>
<feature type="transmembrane region" description="Helical" evidence="1">
    <location>
        <begin position="6"/>
        <end position="23"/>
    </location>
</feature>